<name>A0AAD7KEG3_9AGAR</name>
<keyword evidence="2" id="KW-1185">Reference proteome</keyword>
<protein>
    <submittedName>
        <fullName evidence="1">Uncharacterized protein</fullName>
    </submittedName>
</protein>
<sequence length="154" mass="18162">MEEEEFVPTSQPLEEVLVPKGENKENFWKGIRARLVRCAPPVKFRPSVADVKTPAARIHSWQLVRRVSSPGPVNRFRYKRAASRIFKEILAVEALAARMRKRRARFLRKARARRLSFEVACEKPLEDRHPFRNTILPEFFSGIRNMHPHIRYIF</sequence>
<dbReference type="Proteomes" id="UP001215280">
    <property type="component" value="Unassembled WGS sequence"/>
</dbReference>
<comment type="caution">
    <text evidence="1">The sequence shown here is derived from an EMBL/GenBank/DDBJ whole genome shotgun (WGS) entry which is preliminary data.</text>
</comment>
<organism evidence="1 2">
    <name type="scientific">Mycena maculata</name>
    <dbReference type="NCBI Taxonomy" id="230809"/>
    <lineage>
        <taxon>Eukaryota</taxon>
        <taxon>Fungi</taxon>
        <taxon>Dikarya</taxon>
        <taxon>Basidiomycota</taxon>
        <taxon>Agaricomycotina</taxon>
        <taxon>Agaricomycetes</taxon>
        <taxon>Agaricomycetidae</taxon>
        <taxon>Agaricales</taxon>
        <taxon>Marasmiineae</taxon>
        <taxon>Mycenaceae</taxon>
        <taxon>Mycena</taxon>
    </lineage>
</organism>
<dbReference type="EMBL" id="JARJLG010000002">
    <property type="protein sequence ID" value="KAJ7783929.1"/>
    <property type="molecule type" value="Genomic_DNA"/>
</dbReference>
<reference evidence="1" key="1">
    <citation type="submission" date="2023-03" db="EMBL/GenBank/DDBJ databases">
        <title>Massive genome expansion in bonnet fungi (Mycena s.s.) driven by repeated elements and novel gene families across ecological guilds.</title>
        <authorList>
            <consortium name="Lawrence Berkeley National Laboratory"/>
            <person name="Harder C.B."/>
            <person name="Miyauchi S."/>
            <person name="Viragh M."/>
            <person name="Kuo A."/>
            <person name="Thoen E."/>
            <person name="Andreopoulos B."/>
            <person name="Lu D."/>
            <person name="Skrede I."/>
            <person name="Drula E."/>
            <person name="Henrissat B."/>
            <person name="Morin E."/>
            <person name="Kohler A."/>
            <person name="Barry K."/>
            <person name="LaButti K."/>
            <person name="Morin E."/>
            <person name="Salamov A."/>
            <person name="Lipzen A."/>
            <person name="Mereny Z."/>
            <person name="Hegedus B."/>
            <person name="Baldrian P."/>
            <person name="Stursova M."/>
            <person name="Weitz H."/>
            <person name="Taylor A."/>
            <person name="Grigoriev I.V."/>
            <person name="Nagy L.G."/>
            <person name="Martin F."/>
            <person name="Kauserud H."/>
        </authorList>
    </citation>
    <scope>NUCLEOTIDE SEQUENCE</scope>
    <source>
        <strain evidence="1">CBHHK188m</strain>
    </source>
</reference>
<accession>A0AAD7KEG3</accession>
<evidence type="ECO:0000313" key="1">
    <source>
        <dbReference type="EMBL" id="KAJ7783929.1"/>
    </source>
</evidence>
<evidence type="ECO:0000313" key="2">
    <source>
        <dbReference type="Proteomes" id="UP001215280"/>
    </source>
</evidence>
<gene>
    <name evidence="1" type="ORF">DFH07DRAFT_764298</name>
</gene>
<dbReference type="AlphaFoldDB" id="A0AAD7KEG3"/>
<proteinExistence type="predicted"/>